<protein>
    <recommendedName>
        <fullName evidence="1">methenyltetrahydrofolate cyclohydrolase</fullName>
        <ecNumber evidence="1">3.5.4.9</ecNumber>
    </recommendedName>
</protein>
<dbReference type="Gene3D" id="3.40.50.10860">
    <property type="entry name" value="Leucine Dehydrogenase, chain A, domain 1"/>
    <property type="match status" value="1"/>
</dbReference>
<comment type="caution">
    <text evidence="3">The sequence shown here is derived from an EMBL/GenBank/DDBJ whole genome shotgun (WGS) entry which is preliminary data.</text>
</comment>
<dbReference type="STRING" id="1817722.A2703_03415"/>
<dbReference type="EMBL" id="MFAG01000036">
    <property type="protein sequence ID" value="OGD71320.1"/>
    <property type="molecule type" value="Genomic_DNA"/>
</dbReference>
<gene>
    <name evidence="3" type="ORF">A2703_03415</name>
</gene>
<dbReference type="InterPro" id="IPR000672">
    <property type="entry name" value="THF_DH/CycHdrlase"/>
</dbReference>
<feature type="domain" description="Tetrahydrofolate dehydrogenase/cyclohydrolase NAD(P)-binding" evidence="2">
    <location>
        <begin position="136"/>
        <end position="248"/>
    </location>
</feature>
<dbReference type="GO" id="GO:0004477">
    <property type="term" value="F:methenyltetrahydrofolate cyclohydrolase activity"/>
    <property type="evidence" value="ECO:0007669"/>
    <property type="project" value="UniProtKB-EC"/>
</dbReference>
<sequence>MIFDGKNEAGRIRRELESSGKLNGKSLVIFQTDGSKQESTYIRLKREMGESLGVKVKVEYLFTSEELTRRLGQPIEEDGVLVQLPIIGADKGETGRILGLIPELKDIDGLNQFSKFLPSAVKAVDRVLIYAWVTASLRFINAAVVGAEGMIGSRLSDWLTERALAVERFDLGSDLSKLVNFDVVVSATGQPSLIKAEMVKEGAIVIDLGYPQGDVAFDEVRSKAGLITPVPGGVGPLTVVSLFENLAQA</sequence>
<dbReference type="SUPFAM" id="SSF51735">
    <property type="entry name" value="NAD(P)-binding Rossmann-fold domains"/>
    <property type="match status" value="1"/>
</dbReference>
<reference evidence="3 4" key="1">
    <citation type="journal article" date="2016" name="Nat. Commun.">
        <title>Thousands of microbial genomes shed light on interconnected biogeochemical processes in an aquifer system.</title>
        <authorList>
            <person name="Anantharaman K."/>
            <person name="Brown C.T."/>
            <person name="Hug L.A."/>
            <person name="Sharon I."/>
            <person name="Castelle C.J."/>
            <person name="Probst A.J."/>
            <person name="Thomas B.C."/>
            <person name="Singh A."/>
            <person name="Wilkins M.J."/>
            <person name="Karaoz U."/>
            <person name="Brodie E.L."/>
            <person name="Williams K.H."/>
            <person name="Hubbard S.S."/>
            <person name="Banfield J.F."/>
        </authorList>
    </citation>
    <scope>NUCLEOTIDE SEQUENCE [LARGE SCALE GENOMIC DNA]</scope>
</reference>
<dbReference type="GO" id="GO:0005829">
    <property type="term" value="C:cytosol"/>
    <property type="evidence" value="ECO:0007669"/>
    <property type="project" value="TreeGrafter"/>
</dbReference>
<proteinExistence type="predicted"/>
<dbReference type="Gene3D" id="3.40.50.720">
    <property type="entry name" value="NAD(P)-binding Rossmann-like Domain"/>
    <property type="match status" value="1"/>
</dbReference>
<accession>A0A1F5EVC8</accession>
<dbReference type="PRINTS" id="PR00085">
    <property type="entry name" value="THFDHDRGNASE"/>
</dbReference>
<evidence type="ECO:0000259" key="2">
    <source>
        <dbReference type="Pfam" id="PF02882"/>
    </source>
</evidence>
<dbReference type="PANTHER" id="PTHR48099:SF5">
    <property type="entry name" value="C-1-TETRAHYDROFOLATE SYNTHASE, CYTOPLASMIC"/>
    <property type="match status" value="1"/>
</dbReference>
<dbReference type="SUPFAM" id="SSF53223">
    <property type="entry name" value="Aminoacid dehydrogenase-like, N-terminal domain"/>
    <property type="match status" value="1"/>
</dbReference>
<dbReference type="GO" id="GO:0004488">
    <property type="term" value="F:methylenetetrahydrofolate dehydrogenase (NADP+) activity"/>
    <property type="evidence" value="ECO:0007669"/>
    <property type="project" value="InterPro"/>
</dbReference>
<evidence type="ECO:0000256" key="1">
    <source>
        <dbReference type="ARBA" id="ARBA00012776"/>
    </source>
</evidence>
<dbReference type="AlphaFoldDB" id="A0A1F5EVC8"/>
<dbReference type="InterPro" id="IPR046346">
    <property type="entry name" value="Aminoacid_DH-like_N_sf"/>
</dbReference>
<dbReference type="Proteomes" id="UP000177979">
    <property type="component" value="Unassembled WGS sequence"/>
</dbReference>
<dbReference type="PANTHER" id="PTHR48099">
    <property type="entry name" value="C-1-TETRAHYDROFOLATE SYNTHASE, CYTOPLASMIC-RELATED"/>
    <property type="match status" value="1"/>
</dbReference>
<evidence type="ECO:0000313" key="3">
    <source>
        <dbReference type="EMBL" id="OGD71320.1"/>
    </source>
</evidence>
<dbReference type="GO" id="GO:0035999">
    <property type="term" value="P:tetrahydrofolate interconversion"/>
    <property type="evidence" value="ECO:0007669"/>
    <property type="project" value="TreeGrafter"/>
</dbReference>
<dbReference type="InterPro" id="IPR036291">
    <property type="entry name" value="NAD(P)-bd_dom_sf"/>
</dbReference>
<dbReference type="EC" id="3.5.4.9" evidence="1"/>
<organism evidence="3 4">
    <name type="scientific">Candidatus Collierbacteria bacterium RIFCSPHIGHO2_01_FULL_50_25</name>
    <dbReference type="NCBI Taxonomy" id="1817722"/>
    <lineage>
        <taxon>Bacteria</taxon>
        <taxon>Candidatus Collieribacteriota</taxon>
    </lineage>
</organism>
<evidence type="ECO:0000313" key="4">
    <source>
        <dbReference type="Proteomes" id="UP000177979"/>
    </source>
</evidence>
<name>A0A1F5EVC8_9BACT</name>
<dbReference type="InterPro" id="IPR020631">
    <property type="entry name" value="THF_DH/CycHdrlase_NAD-bd_dom"/>
</dbReference>
<dbReference type="Pfam" id="PF02882">
    <property type="entry name" value="THF_DHG_CYH_C"/>
    <property type="match status" value="1"/>
</dbReference>